<keyword evidence="2" id="KW-1185">Reference proteome</keyword>
<protein>
    <submittedName>
        <fullName evidence="1">Uncharacterized protein</fullName>
    </submittedName>
</protein>
<proteinExistence type="predicted"/>
<organism evidence="1 2">
    <name type="scientific">Faecalibaculum rodentium</name>
    <dbReference type="NCBI Taxonomy" id="1702221"/>
    <lineage>
        <taxon>Bacteria</taxon>
        <taxon>Bacillati</taxon>
        <taxon>Bacillota</taxon>
        <taxon>Erysipelotrichia</taxon>
        <taxon>Erysipelotrichales</taxon>
        <taxon>Erysipelotrichaceae</taxon>
        <taxon>Faecalibaculum</taxon>
    </lineage>
</organism>
<gene>
    <name evidence="1" type="ORF">AALO17_19360</name>
</gene>
<dbReference type="Proteomes" id="UP000069771">
    <property type="component" value="Chromosome"/>
</dbReference>
<reference evidence="1 2" key="1">
    <citation type="journal article" date="2016" name="Gut Pathog.">
        <title>Whole genome sequencing of "Faecalibaculum rodentium" ALO17, isolated from C57BL/6J laboratory mouse feces.</title>
        <authorList>
            <person name="Lim S."/>
            <person name="Chang D.H."/>
            <person name="Ahn S."/>
            <person name="Kim B.C."/>
        </authorList>
    </citation>
    <scope>NUCLEOTIDE SEQUENCE [LARGE SCALE GENOMIC DNA]</scope>
    <source>
        <strain evidence="1 2">Alo17</strain>
    </source>
</reference>
<dbReference type="EMBL" id="CP011391">
    <property type="protein sequence ID" value="AMK55070.1"/>
    <property type="molecule type" value="Genomic_DNA"/>
</dbReference>
<sequence>MMVPFLIGFCLSSILFHRVVIEKAGNCPQKKWFSMKNVFVQTELVNAV</sequence>
<evidence type="ECO:0000313" key="2">
    <source>
        <dbReference type="Proteomes" id="UP000069771"/>
    </source>
</evidence>
<evidence type="ECO:0000313" key="1">
    <source>
        <dbReference type="EMBL" id="AMK55070.1"/>
    </source>
</evidence>
<dbReference type="KEGG" id="fro:AALO17_19360"/>
<accession>A0A140DWP3</accession>
<dbReference type="AlphaFoldDB" id="A0A140DWP3"/>
<name>A0A140DWP3_9FIRM</name>